<evidence type="ECO:0000313" key="2">
    <source>
        <dbReference type="Proteomes" id="UP000321150"/>
    </source>
</evidence>
<dbReference type="Proteomes" id="UP000321150">
    <property type="component" value="Unassembled WGS sequence"/>
</dbReference>
<proteinExistence type="predicted"/>
<reference evidence="1 2" key="1">
    <citation type="submission" date="2019-07" db="EMBL/GenBank/DDBJ databases">
        <title>Whole genome shotgun sequence of Chryseobacterium lathyri NBRC 105250.</title>
        <authorList>
            <person name="Hosoyama A."/>
            <person name="Uohara A."/>
            <person name="Ohji S."/>
            <person name="Ichikawa N."/>
        </authorList>
    </citation>
    <scope>NUCLEOTIDE SEQUENCE [LARGE SCALE GENOMIC DNA]</scope>
    <source>
        <strain evidence="1 2">NBRC 105250</strain>
    </source>
</reference>
<name>A0A511YB76_9FLAO</name>
<organism evidence="1 2">
    <name type="scientific">Chryseobacterium lathyri</name>
    <dbReference type="NCBI Taxonomy" id="395933"/>
    <lineage>
        <taxon>Bacteria</taxon>
        <taxon>Pseudomonadati</taxon>
        <taxon>Bacteroidota</taxon>
        <taxon>Flavobacteriia</taxon>
        <taxon>Flavobacteriales</taxon>
        <taxon>Weeksellaceae</taxon>
        <taxon>Chryseobacterium group</taxon>
        <taxon>Chryseobacterium</taxon>
    </lineage>
</organism>
<comment type="caution">
    <text evidence="1">The sequence shown here is derived from an EMBL/GenBank/DDBJ whole genome shotgun (WGS) entry which is preliminary data.</text>
</comment>
<dbReference type="EMBL" id="BJYI01000007">
    <property type="protein sequence ID" value="GEN72447.1"/>
    <property type="molecule type" value="Genomic_DNA"/>
</dbReference>
<sequence>MIKKFKMKIDYFLLVLICCFIRINAQVGISKAPGFQPDTRSLLHVKQDDNAARLPRANTASVLPASATGTTGNGTQGSIIFNKETGSIVQNDGTVWKISDPIVTALKNNKMARFIRSAAITADCGTCGLGCGGVNRLCPQTGGAIDVPFTSASPSYNDISADVSLASATSNIINIKTRGLYKISFKSGAIDVKTPALCVGVTINLYSKVDLETSTAAAPATWKPITNNTTSSTSGALSLGSLSPGAIDVGQSLVLTYVGSFEAGDNLRLRFYGNQNIGTGVCTGIIGGNILSFSMNTTGNAVSEIIVEKINMQ</sequence>
<dbReference type="AlphaFoldDB" id="A0A511YB76"/>
<protein>
    <submittedName>
        <fullName evidence="1">Uncharacterized protein</fullName>
    </submittedName>
</protein>
<gene>
    <name evidence="1" type="ORF">CLA01_25190</name>
</gene>
<evidence type="ECO:0000313" key="1">
    <source>
        <dbReference type="EMBL" id="GEN72447.1"/>
    </source>
</evidence>
<accession>A0A511YB76</accession>